<dbReference type="EMBL" id="FMVT01000026">
    <property type="protein sequence ID" value="SCY96791.1"/>
    <property type="molecule type" value="Genomic_DNA"/>
</dbReference>
<dbReference type="GO" id="GO:0008324">
    <property type="term" value="F:monoatomic cation transmembrane transporter activity"/>
    <property type="evidence" value="ECO:0007669"/>
    <property type="project" value="InterPro"/>
</dbReference>
<organism evidence="1 2">
    <name type="scientific">Paracoccus tibetensis</name>
    <dbReference type="NCBI Taxonomy" id="336292"/>
    <lineage>
        <taxon>Bacteria</taxon>
        <taxon>Pseudomonadati</taxon>
        <taxon>Pseudomonadota</taxon>
        <taxon>Alphaproteobacteria</taxon>
        <taxon>Rhodobacterales</taxon>
        <taxon>Paracoccaceae</taxon>
        <taxon>Paracoccus</taxon>
    </lineage>
</organism>
<proteinExistence type="predicted"/>
<gene>
    <name evidence="1" type="ORF">SAMN05660710_03760</name>
</gene>
<evidence type="ECO:0000313" key="2">
    <source>
        <dbReference type="Proteomes" id="UP000199502"/>
    </source>
</evidence>
<dbReference type="STRING" id="336292.SAMN05660710_03760"/>
<dbReference type="Pfam" id="PF01899">
    <property type="entry name" value="MNHE"/>
    <property type="match status" value="1"/>
</dbReference>
<name>A0A1G5K964_9RHOB</name>
<reference evidence="1 2" key="1">
    <citation type="submission" date="2016-10" db="EMBL/GenBank/DDBJ databases">
        <authorList>
            <person name="de Groot N.N."/>
        </authorList>
    </citation>
    <scope>NUCLEOTIDE SEQUENCE [LARGE SCALE GENOMIC DNA]</scope>
    <source>
        <strain evidence="1 2">CGMCC 1.8925</strain>
    </source>
</reference>
<dbReference type="InterPro" id="IPR002758">
    <property type="entry name" value="Cation_antiport_E"/>
</dbReference>
<dbReference type="Proteomes" id="UP000199502">
    <property type="component" value="Unassembled WGS sequence"/>
</dbReference>
<accession>A0A1G5K964</accession>
<evidence type="ECO:0000313" key="1">
    <source>
        <dbReference type="EMBL" id="SCY96791.1"/>
    </source>
</evidence>
<dbReference type="GO" id="GO:0016020">
    <property type="term" value="C:membrane"/>
    <property type="evidence" value="ECO:0007669"/>
    <property type="project" value="InterPro"/>
</dbReference>
<keyword evidence="2" id="KW-1185">Reference proteome</keyword>
<protein>
    <submittedName>
        <fullName evidence="1">Multicomponent Na+:H+ antiporter subunit E</fullName>
    </submittedName>
</protein>
<dbReference type="AlphaFoldDB" id="A0A1G5K964"/>
<sequence>MLFAGLWLALSGGVASSLWFGIPAALAATVLSLWLYPATRPGLRPHRALVFGPSLLARGFLGGLDVARRALDPRLPVGPAWVTLNLKNRPDEFRVLLGGVISVLPGTLAAASSKGELDVHVLQAEGFEIDSLRTEEARIEKVLTAGGGRTE</sequence>